<sequence>MFKKQPPSEPSKSGKPDQSQSLSNVTLTGGMVQMGQAGRDLQQNQTGDLQTQQQGLTGAEVVTLLEQLETAVKGAAIAPALQEELLDYLRPAKREAAKEKPNKELVGQNLKQVSATMKTLEETTEAGKSLWQTGAEIFKTVAPWIGVAASFLGA</sequence>
<dbReference type="Proteomes" id="UP000249081">
    <property type="component" value="Unassembled WGS sequence"/>
</dbReference>
<accession>A0A2W4W4I3</accession>
<feature type="region of interest" description="Disordered" evidence="1">
    <location>
        <begin position="1"/>
        <end position="54"/>
    </location>
</feature>
<comment type="caution">
    <text evidence="2">The sequence shown here is derived from an EMBL/GenBank/DDBJ whole genome shotgun (WGS) entry which is preliminary data.</text>
</comment>
<organism evidence="2 3">
    <name type="scientific">Shackletoniella antarctica</name>
    <dbReference type="NCBI Taxonomy" id="268115"/>
    <lineage>
        <taxon>Bacteria</taxon>
        <taxon>Bacillati</taxon>
        <taxon>Cyanobacteriota</taxon>
        <taxon>Cyanophyceae</taxon>
        <taxon>Oculatellales</taxon>
        <taxon>Oculatellaceae</taxon>
        <taxon>Shackletoniella</taxon>
    </lineage>
</organism>
<dbReference type="EMBL" id="QBMN01000091">
    <property type="protein sequence ID" value="PZO39260.1"/>
    <property type="molecule type" value="Genomic_DNA"/>
</dbReference>
<evidence type="ECO:0000313" key="3">
    <source>
        <dbReference type="Proteomes" id="UP000249081"/>
    </source>
</evidence>
<evidence type="ECO:0000313" key="2">
    <source>
        <dbReference type="EMBL" id="PZO39260.1"/>
    </source>
</evidence>
<name>A0A2W4W4I3_9CYAN</name>
<feature type="compositionally biased region" description="Polar residues" evidence="1">
    <location>
        <begin position="16"/>
        <end position="27"/>
    </location>
</feature>
<protein>
    <submittedName>
        <fullName evidence="2">Uncharacterized protein</fullName>
    </submittedName>
</protein>
<gene>
    <name evidence="2" type="ORF">DCF17_13520</name>
</gene>
<reference evidence="2 3" key="2">
    <citation type="submission" date="2018-06" db="EMBL/GenBank/DDBJ databases">
        <title>Metagenomic assembly of (sub)arctic Cyanobacteria and their associated microbiome from non-axenic cultures.</title>
        <authorList>
            <person name="Baurain D."/>
        </authorList>
    </citation>
    <scope>NUCLEOTIDE SEQUENCE [LARGE SCALE GENOMIC DNA]</scope>
    <source>
        <strain evidence="2">ULC041bin1</strain>
    </source>
</reference>
<feature type="compositionally biased region" description="Low complexity" evidence="1">
    <location>
        <begin position="40"/>
        <end position="54"/>
    </location>
</feature>
<dbReference type="AlphaFoldDB" id="A0A2W4W4I3"/>
<proteinExistence type="predicted"/>
<evidence type="ECO:0000256" key="1">
    <source>
        <dbReference type="SAM" id="MobiDB-lite"/>
    </source>
</evidence>
<reference evidence="3" key="1">
    <citation type="submission" date="2018-04" db="EMBL/GenBank/DDBJ databases">
        <authorList>
            <person name="Cornet L."/>
        </authorList>
    </citation>
    <scope>NUCLEOTIDE SEQUENCE [LARGE SCALE GENOMIC DNA]</scope>
</reference>